<feature type="transmembrane region" description="Helical" evidence="1">
    <location>
        <begin position="187"/>
        <end position="205"/>
    </location>
</feature>
<keyword evidence="1" id="KW-0812">Transmembrane</keyword>
<dbReference type="Gene3D" id="1.20.144.10">
    <property type="entry name" value="Phosphatidic acid phosphatase type 2/haloperoxidase"/>
    <property type="match status" value="2"/>
</dbReference>
<feature type="transmembrane region" description="Helical" evidence="1">
    <location>
        <begin position="55"/>
        <end position="82"/>
    </location>
</feature>
<dbReference type="EMBL" id="AZDV01000026">
    <property type="protein sequence ID" value="KRK94271.1"/>
    <property type="molecule type" value="Genomic_DNA"/>
</dbReference>
<keyword evidence="4" id="KW-1185">Reference proteome</keyword>
<dbReference type="PANTHER" id="PTHR14969">
    <property type="entry name" value="SPHINGOSINE-1-PHOSPHATE PHOSPHOHYDROLASE"/>
    <property type="match status" value="1"/>
</dbReference>
<dbReference type="InterPro" id="IPR000326">
    <property type="entry name" value="PAP2/HPO"/>
</dbReference>
<protein>
    <submittedName>
        <fullName evidence="3">Membrane-associated phospholipid phosphatase</fullName>
    </submittedName>
</protein>
<proteinExistence type="predicted"/>
<gene>
    <name evidence="3" type="ORF">FD25_GL000227</name>
</gene>
<feature type="transmembrane region" description="Helical" evidence="1">
    <location>
        <begin position="89"/>
        <end position="110"/>
    </location>
</feature>
<dbReference type="OrthoDB" id="9789113at2"/>
<dbReference type="SUPFAM" id="SSF48317">
    <property type="entry name" value="Acid phosphatase/Vanadium-dependent haloperoxidase"/>
    <property type="match status" value="1"/>
</dbReference>
<sequence>MPKISRWRWALTWGAGLLFLLDLGGIVTHQAWITTLDTSLIHLIRRPVSTGVTQGMIAITSAGNPRCVVWITLLLLAVLVIARRFRAALMILINVAGWAGLGNTVIKNLVQRPRPTVHRLVAASSYSFPSGHSITAMLLWGAVIVLTAYYLANHPVWKTLIIGLASFWIFAIGVSRVFVGVHYPTDVLGGWLLGFFCLTLTQWALTRKGSDL</sequence>
<dbReference type="RefSeq" id="WP_057803107.1">
    <property type="nucleotide sequence ID" value="NZ_AZDV01000026.1"/>
</dbReference>
<name>A0A0R1LF63_9LACO</name>
<dbReference type="Proteomes" id="UP000051955">
    <property type="component" value="Unassembled WGS sequence"/>
</dbReference>
<dbReference type="Pfam" id="PF01569">
    <property type="entry name" value="PAP2"/>
    <property type="match status" value="1"/>
</dbReference>
<keyword evidence="1" id="KW-0472">Membrane</keyword>
<organism evidence="3 4">
    <name type="scientific">Levilactobacillus acidifarinae DSM 19394 = JCM 15949</name>
    <dbReference type="NCBI Taxonomy" id="1423715"/>
    <lineage>
        <taxon>Bacteria</taxon>
        <taxon>Bacillati</taxon>
        <taxon>Bacillota</taxon>
        <taxon>Bacilli</taxon>
        <taxon>Lactobacillales</taxon>
        <taxon>Lactobacillaceae</taxon>
        <taxon>Levilactobacillus</taxon>
    </lineage>
</organism>
<evidence type="ECO:0000256" key="1">
    <source>
        <dbReference type="SAM" id="Phobius"/>
    </source>
</evidence>
<dbReference type="PATRIC" id="fig|1423715.3.peg.243"/>
<dbReference type="CDD" id="cd03392">
    <property type="entry name" value="PAP2_like_2"/>
    <property type="match status" value="1"/>
</dbReference>
<dbReference type="AlphaFoldDB" id="A0A0R1LF63"/>
<dbReference type="SMART" id="SM00014">
    <property type="entry name" value="acidPPc"/>
    <property type="match status" value="1"/>
</dbReference>
<reference evidence="3 4" key="1">
    <citation type="journal article" date="2015" name="Genome Announc.">
        <title>Expanding the biotechnology potential of lactobacilli through comparative genomics of 213 strains and associated genera.</title>
        <authorList>
            <person name="Sun Z."/>
            <person name="Harris H.M."/>
            <person name="McCann A."/>
            <person name="Guo C."/>
            <person name="Argimon S."/>
            <person name="Zhang W."/>
            <person name="Yang X."/>
            <person name="Jeffery I.B."/>
            <person name="Cooney J.C."/>
            <person name="Kagawa T.F."/>
            <person name="Liu W."/>
            <person name="Song Y."/>
            <person name="Salvetti E."/>
            <person name="Wrobel A."/>
            <person name="Rasinkangas P."/>
            <person name="Parkhill J."/>
            <person name="Rea M.C."/>
            <person name="O'Sullivan O."/>
            <person name="Ritari J."/>
            <person name="Douillard F.P."/>
            <person name="Paul Ross R."/>
            <person name="Yang R."/>
            <person name="Briner A.E."/>
            <person name="Felis G.E."/>
            <person name="de Vos W.M."/>
            <person name="Barrangou R."/>
            <person name="Klaenhammer T.R."/>
            <person name="Caufield P.W."/>
            <person name="Cui Y."/>
            <person name="Zhang H."/>
            <person name="O'Toole P.W."/>
        </authorList>
    </citation>
    <scope>NUCLEOTIDE SEQUENCE [LARGE SCALE GENOMIC DNA]</scope>
    <source>
        <strain evidence="3 4">DSM 19394</strain>
    </source>
</reference>
<feature type="transmembrane region" description="Helical" evidence="1">
    <location>
        <begin position="130"/>
        <end position="152"/>
    </location>
</feature>
<feature type="transmembrane region" description="Helical" evidence="1">
    <location>
        <begin position="159"/>
        <end position="181"/>
    </location>
</feature>
<evidence type="ECO:0000259" key="2">
    <source>
        <dbReference type="SMART" id="SM00014"/>
    </source>
</evidence>
<dbReference type="STRING" id="1423715.FD25_GL000227"/>
<comment type="caution">
    <text evidence="3">The sequence shown here is derived from an EMBL/GenBank/DDBJ whole genome shotgun (WGS) entry which is preliminary data.</text>
</comment>
<evidence type="ECO:0000313" key="3">
    <source>
        <dbReference type="EMBL" id="KRK94271.1"/>
    </source>
</evidence>
<dbReference type="PANTHER" id="PTHR14969:SF13">
    <property type="entry name" value="AT30094P"/>
    <property type="match status" value="1"/>
</dbReference>
<keyword evidence="1" id="KW-1133">Transmembrane helix</keyword>
<dbReference type="InterPro" id="IPR036938">
    <property type="entry name" value="PAP2/HPO_sf"/>
</dbReference>
<accession>A0A0R1LF63</accession>
<evidence type="ECO:0000313" key="4">
    <source>
        <dbReference type="Proteomes" id="UP000051955"/>
    </source>
</evidence>
<feature type="domain" description="Phosphatidic acid phosphatase type 2/haloperoxidase" evidence="2">
    <location>
        <begin position="87"/>
        <end position="202"/>
    </location>
</feature>